<protein>
    <submittedName>
        <fullName evidence="1">DUF4058 family protein</fullName>
    </submittedName>
</protein>
<proteinExistence type="predicted"/>
<organism evidence="1 2">
    <name type="scientific">Iningainema tapete BLCC-T55</name>
    <dbReference type="NCBI Taxonomy" id="2748662"/>
    <lineage>
        <taxon>Bacteria</taxon>
        <taxon>Bacillati</taxon>
        <taxon>Cyanobacteriota</taxon>
        <taxon>Cyanophyceae</taxon>
        <taxon>Nostocales</taxon>
        <taxon>Scytonemataceae</taxon>
        <taxon>Iningainema tapete</taxon>
    </lineage>
</organism>
<name>A0A8J6XM23_9CYAN</name>
<comment type="caution">
    <text evidence="1">The sequence shown here is derived from an EMBL/GenBank/DDBJ whole genome shotgun (WGS) entry which is preliminary data.</text>
</comment>
<accession>A0A8J6XM23</accession>
<dbReference type="RefSeq" id="WP_190830882.1">
    <property type="nucleotide sequence ID" value="NZ_CAWPPI010000064.1"/>
</dbReference>
<dbReference type="Pfam" id="PF13267">
    <property type="entry name" value="DUF4058"/>
    <property type="match status" value="1"/>
</dbReference>
<reference evidence="1" key="1">
    <citation type="submission" date="2020-09" db="EMBL/GenBank/DDBJ databases">
        <title>Iningainema tapete sp. nov. (Scytonemataceae, Cyanobacteria) from greenhouses in central Florida (USA) produces two types of nodularin with biosynthetic potential for microcystin-LR and anabaenopeptins.</title>
        <authorList>
            <person name="Berthold D.E."/>
            <person name="Lefler F.W."/>
            <person name="Huang I.-S."/>
            <person name="Abdulla H."/>
            <person name="Zimba P.V."/>
            <person name="Laughinghouse H.D. IV."/>
        </authorList>
    </citation>
    <scope>NUCLEOTIDE SEQUENCE</scope>
    <source>
        <strain evidence="1">BLCCT55</strain>
    </source>
</reference>
<gene>
    <name evidence="1" type="ORF">ICL16_19410</name>
</gene>
<evidence type="ECO:0000313" key="1">
    <source>
        <dbReference type="EMBL" id="MBD2774184.1"/>
    </source>
</evidence>
<dbReference type="AlphaFoldDB" id="A0A8J6XM23"/>
<keyword evidence="2" id="KW-1185">Reference proteome</keyword>
<sequence>MNPKLTVVTIQSRPQQITLPMPVEVTERYMSVREAGTDAVITVIEVLSPKNKRKGKGRLSYEEKRQQILGSMSHLVEIDLLRRDEPMAMKGFDSIGDYRIVVSQYERCPSHLGGETVAFHF</sequence>
<dbReference type="InterPro" id="IPR025132">
    <property type="entry name" value="DUF4058"/>
</dbReference>
<evidence type="ECO:0000313" key="2">
    <source>
        <dbReference type="Proteomes" id="UP000629098"/>
    </source>
</evidence>
<dbReference type="EMBL" id="JACXAE010000064">
    <property type="protein sequence ID" value="MBD2774184.1"/>
    <property type="molecule type" value="Genomic_DNA"/>
</dbReference>
<dbReference type="Proteomes" id="UP000629098">
    <property type="component" value="Unassembled WGS sequence"/>
</dbReference>